<organism evidence="2 3">
    <name type="scientific">Bombardia bombarda</name>
    <dbReference type="NCBI Taxonomy" id="252184"/>
    <lineage>
        <taxon>Eukaryota</taxon>
        <taxon>Fungi</taxon>
        <taxon>Dikarya</taxon>
        <taxon>Ascomycota</taxon>
        <taxon>Pezizomycotina</taxon>
        <taxon>Sordariomycetes</taxon>
        <taxon>Sordariomycetidae</taxon>
        <taxon>Sordariales</taxon>
        <taxon>Lasiosphaeriaceae</taxon>
        <taxon>Bombardia</taxon>
    </lineage>
</organism>
<evidence type="ECO:0000313" key="2">
    <source>
        <dbReference type="EMBL" id="KAK0636467.1"/>
    </source>
</evidence>
<name>A0AA39XLY4_9PEZI</name>
<reference evidence="2" key="1">
    <citation type="submission" date="2023-06" db="EMBL/GenBank/DDBJ databases">
        <title>Genome-scale phylogeny and comparative genomics of the fungal order Sordariales.</title>
        <authorList>
            <consortium name="Lawrence Berkeley National Laboratory"/>
            <person name="Hensen N."/>
            <person name="Bonometti L."/>
            <person name="Westerberg I."/>
            <person name="Brannstrom I.O."/>
            <person name="Guillou S."/>
            <person name="Cros-Aarteil S."/>
            <person name="Calhoun S."/>
            <person name="Haridas S."/>
            <person name="Kuo A."/>
            <person name="Mondo S."/>
            <person name="Pangilinan J."/>
            <person name="Riley R."/>
            <person name="LaButti K."/>
            <person name="Andreopoulos B."/>
            <person name="Lipzen A."/>
            <person name="Chen C."/>
            <person name="Yanf M."/>
            <person name="Daum C."/>
            <person name="Ng V."/>
            <person name="Clum A."/>
            <person name="Steindorff A."/>
            <person name="Ohm R."/>
            <person name="Martin F."/>
            <person name="Silar P."/>
            <person name="Natvig D."/>
            <person name="Lalanne C."/>
            <person name="Gautier V."/>
            <person name="Ament-velasquez S.L."/>
            <person name="Kruys A."/>
            <person name="Hutchinson M.I."/>
            <person name="Powell A.J."/>
            <person name="Barry K."/>
            <person name="Miller A.N."/>
            <person name="Grigoriev I.V."/>
            <person name="Debuchy R."/>
            <person name="Gladieux P."/>
            <person name="Thoren M.H."/>
            <person name="Johannesson H."/>
        </authorList>
    </citation>
    <scope>NUCLEOTIDE SEQUENCE</scope>
    <source>
        <strain evidence="2">SMH3391-2</strain>
    </source>
</reference>
<dbReference type="AlphaFoldDB" id="A0AA39XLY4"/>
<dbReference type="EMBL" id="JAULSR010000001">
    <property type="protein sequence ID" value="KAK0636467.1"/>
    <property type="molecule type" value="Genomic_DNA"/>
</dbReference>
<keyword evidence="3" id="KW-1185">Reference proteome</keyword>
<dbReference type="InterPro" id="IPR029063">
    <property type="entry name" value="SAM-dependent_MTases_sf"/>
</dbReference>
<protein>
    <recommendedName>
        <fullName evidence="4">S-adenosyl-L-methionine-dependent methyltransferase</fullName>
    </recommendedName>
</protein>
<proteinExistence type="predicted"/>
<dbReference type="SUPFAM" id="SSF53335">
    <property type="entry name" value="S-adenosyl-L-methionine-dependent methyltransferases"/>
    <property type="match status" value="1"/>
</dbReference>
<dbReference type="Gene3D" id="3.40.50.150">
    <property type="entry name" value="Vaccinia Virus protein VP39"/>
    <property type="match status" value="1"/>
</dbReference>
<accession>A0AA39XLY4</accession>
<dbReference type="Proteomes" id="UP001174934">
    <property type="component" value="Unassembled WGS sequence"/>
</dbReference>
<feature type="region of interest" description="Disordered" evidence="1">
    <location>
        <begin position="123"/>
        <end position="153"/>
    </location>
</feature>
<evidence type="ECO:0000256" key="1">
    <source>
        <dbReference type="SAM" id="MobiDB-lite"/>
    </source>
</evidence>
<evidence type="ECO:0008006" key="4">
    <source>
        <dbReference type="Google" id="ProtNLM"/>
    </source>
</evidence>
<evidence type="ECO:0000313" key="3">
    <source>
        <dbReference type="Proteomes" id="UP001174934"/>
    </source>
</evidence>
<sequence length="349" mass="38263">MSSTKGAAELQRFFTKALADPKRDALLDGARRICAPLAARMLTQAGIGAETTTPFKLFDNACGPGVVASELQRLIKPAVLQQQSSILCGDFSPQLVELVQQRAEHEGWVKTETKQIDAQVCDTRGSRTHPVPSLVSSPFHISDPGPGSDQEQRPCLCNIHPSHVTTNIGFHVIPDSKAALDVSSTVTHKDQPCVSTPEAIRVLKPGGTLALTTWHHRNAGWAADLQAAFASFPFDAPCPVTQQTTRWGDWPDVNWVRKALEQRSLERVQVDVFAFLVSVDGAEHFVAGFEGMMDWVMAGSWSEEARKEHGREEVFGRVRDFLEEKYEGGAWDQTWIGVVATARLPEGGL</sequence>
<comment type="caution">
    <text evidence="2">The sequence shown here is derived from an EMBL/GenBank/DDBJ whole genome shotgun (WGS) entry which is preliminary data.</text>
</comment>
<gene>
    <name evidence="2" type="ORF">B0T17DRAFT_613194</name>
</gene>